<dbReference type="OrthoDB" id="9806090at2"/>
<dbReference type="InterPro" id="IPR026377">
    <property type="entry name" value="Cell_surface_SprA"/>
</dbReference>
<proteinExistence type="predicted"/>
<feature type="chain" id="PRO_5016620162" evidence="2">
    <location>
        <begin position="24"/>
        <end position="2400"/>
    </location>
</feature>
<feature type="compositionally biased region" description="Polar residues" evidence="1">
    <location>
        <begin position="1170"/>
        <end position="1194"/>
    </location>
</feature>
<evidence type="ECO:0000313" key="4">
    <source>
        <dbReference type="EMBL" id="RBQ10181.1"/>
    </source>
</evidence>
<feature type="domain" description="Gliding motility protein SprA N-terminal" evidence="3">
    <location>
        <begin position="70"/>
        <end position="449"/>
    </location>
</feature>
<evidence type="ECO:0000256" key="1">
    <source>
        <dbReference type="SAM" id="MobiDB-lite"/>
    </source>
</evidence>
<name>A0A366L8H0_9SPHI</name>
<dbReference type="RefSeq" id="WP_113947531.1">
    <property type="nucleotide sequence ID" value="NZ_QNQU01000003.1"/>
</dbReference>
<gene>
    <name evidence="4" type="ORF">DRW42_03860</name>
</gene>
<evidence type="ECO:0000259" key="3">
    <source>
        <dbReference type="Pfam" id="PF14349"/>
    </source>
</evidence>
<feature type="region of interest" description="Disordered" evidence="1">
    <location>
        <begin position="1170"/>
        <end position="1205"/>
    </location>
</feature>
<dbReference type="Proteomes" id="UP000252081">
    <property type="component" value="Unassembled WGS sequence"/>
</dbReference>
<dbReference type="NCBIfam" id="TIGR04189">
    <property type="entry name" value="surface_SprA"/>
    <property type="match status" value="2"/>
</dbReference>
<organism evidence="4 5">
    <name type="scientific">Pedobacter miscanthi</name>
    <dbReference type="NCBI Taxonomy" id="2259170"/>
    <lineage>
        <taxon>Bacteria</taxon>
        <taxon>Pseudomonadati</taxon>
        <taxon>Bacteroidota</taxon>
        <taxon>Sphingobacteriia</taxon>
        <taxon>Sphingobacteriales</taxon>
        <taxon>Sphingobacteriaceae</taxon>
        <taxon>Pedobacter</taxon>
    </lineage>
</organism>
<keyword evidence="2" id="KW-0732">Signal</keyword>
<dbReference type="InterPro" id="IPR025684">
    <property type="entry name" value="SprA_N_dom"/>
</dbReference>
<evidence type="ECO:0000313" key="5">
    <source>
        <dbReference type="Proteomes" id="UP000252081"/>
    </source>
</evidence>
<protein>
    <submittedName>
        <fullName evidence="4">Cell surface protein SprA</fullName>
    </submittedName>
</protein>
<reference evidence="4 5" key="1">
    <citation type="submission" date="2018-07" db="EMBL/GenBank/DDBJ databases">
        <title>A draft genome of a endophytic bacteria, a new species of Pedobacter.</title>
        <authorList>
            <person name="Zhang Z.D."/>
            <person name="Chen Z.J."/>
        </authorList>
    </citation>
    <scope>NUCLEOTIDE SEQUENCE [LARGE SCALE GENOMIC DNA]</scope>
    <source>
        <strain evidence="4 5">RS10</strain>
    </source>
</reference>
<dbReference type="EMBL" id="QNQU01000003">
    <property type="protein sequence ID" value="RBQ10181.1"/>
    <property type="molecule type" value="Genomic_DNA"/>
</dbReference>
<feature type="domain" description="Gliding motility protein SprA N-terminal" evidence="3">
    <location>
        <begin position="1121"/>
        <end position="1653"/>
    </location>
</feature>
<sequence>MKRISTFLFLISLFLIASQNAFSQVVPSKADTIAPKNNFGLKEKERLGLSPAVNPFYPAPNNLKRVVEYDAKNKRYIVKELIGEKFVLNTQYLTIDEYQRLVNSEIKRGNWRSISNAEVSDYRSTGIIPQIQVNSKAFEKLFGGTTIDIQPRGEAELTFLGRINKNENPLFNERQRVQTNFDFNQRIQMDLVGNIGTKLKIKSNYNTEAQFDFENQIKLDYTGGPDDIIQKIEAGNVSLPLNTSLITGTQALFGIKTQLKFGRLNVTSVYTQQKSQSREIKITNGAQQNTTTVNIDSYEANKHYFLSQYFRNNYNKNLANAPIITSPIQITKIEVWITNKAGNTTDSRDVLGLMDLGENAPFNNNLLTGGTSGLPAGTTATGFPQQSNNLISQLNAYQGGAIRQTNSNAVLSFFQTTPANSSNTDNFAKLIYARKLTEREFTFQPQLGYVSLNNPLNADEVLAVAYRYTYNGVEYQVGEFSTDIPFDAANPKVLYAKLLKNETTKIQLPTWDLMMKNIYSIGGYQISSQNFKLDIYRIDNETGVDNPVMTEGQNTANKQWIALTEFDRLNQQNERRPDGVFDFVAANNAFGSYSTASNANQASMFGVGSNGQTSLITNTNSGYITIDPANGRIIFPVIEPFGKDLAARFLPSEQALINKYTFTALYDSTQTIAKQLFQNQNRYVIKVNYQSDISSEFSLNAINVPEGSVKVFAGTMPLTEGVDFTVDYQGGRVSIINQALLISGQPIRITTENNELFGLQQRSLFGTRLDYRVNNKLNLGGTIMNLTEKPLTQKVNLGEEPISNTIWGADINYSSPSRFLTKLVDKLPFISTKAPSSVTFYGEFAQLIPGHPRALNFAGSKNGVSYLDDFEASRSVIDLKSAIAWQLSGTPQLFPESDRSNDLSYGFNRARIAFYNIDPTFYNSAASTTPANIRGNRNELSNHYVREVIEQEVFPFKETATGQALNITTLDVAYYPTVRGPYNYRTTDFRPDGSLLQPKNSWGGFQRKIETNDFEALNVGFIEFWVLDPFIYKPNSAGGDMYFNLGNISEDILKDGRKSLENGLPATNDPTKYDETAWGRVPKLQPVVQAFDNNPDSRRAQDVGLDGLSDADEKTKFAAAITQIKGQLNATAAAAIDADPSSDNYAYFRGPALDQINAGILKRYEKYNGTEGNSKTSQQSQAELGLENSASTSLPDGEDINRDNNMTQSDEYFQYKVSMRPGDLNVGQNFITDKVTSQVKLANGNTQAVTWYQFRIPIGQYQDRVGGIQDFKSIRFFRMFMTNFADTAVLRFAKLQLIRGEWREYNASNLAAQVIVDPSLPALTPDNSTIEVSTVNIEENGKRSPIPYVTPPGILRERDYSNYRGDTRLNEQSLSVTVKSLRDGYGRAAFKTAYSDFRSYKHLEMFVHAEAVNNQVLNNNDVAAFLRIGTDNQDNYYEYVMPLKVTNPGTSDPDAIWPEANRMDIELTLFQNAKLARNVAKQANGQPWPINVPFTYTDGERTIVVKGQPDMSKVRVYMVGIKNPLRAATDEGIRDDGQDKSALVWFNELRLTEFDEKGGWAATGRLNLKLADFADVNISGSKSTVGFGSIDSKVSERNRADNVLLDVSSSVELGKFLPQKSGVKIPMFVNYSKQVSTPQYNPRTPDIELKNALEQSTKAQKDSILNFAQDYTVRRGINFTNVRKDRVNNSKPVHLWDIENFSASYAYTQYNHRDFINQSSLQNTYRASLQYSYSKEAKTIAPFEKIIKSNMLALLKDFNFSIFPSAINFRIDVDRLYSENTLRNNDPNNTIGLYSSGYGTTFNKNFTMSRVYGIAWNLTRSLQLDFNATNYSIIDEPDGRIEGLKRDTVWENLKRLGRTTDYNHNLNVTYNLPIDKIPGLNWVSVKTRYGTNFNWQTEPLSTLRDPNINLGNTIQNSRTVQINPTLTLTTLYNKFGFIRNAGNDQDGGGAKKFFINLLTSLKNVNASFVQTKGIFLPGYMPTTQFFGIDKATGAPGLGFVFGSQRDIREMALGNGWLTTDTLQNQLYVNTLREDFQLTGQLEPFKDLRITLKANKAQTRNFSTNFRYVATVSSFENLSAITTGDYSVSYIALGTAFKESNSSTVSALFNQFMANRIIISRRLGAQNPNSSGLNGGFADGYGKESQDVIISAFMAAYSGKDAGKASMNAFPKIPLPNWNLTYSGLTRIPFIADKFSSVDIRHGYRSSYNINGFNSLLRYQETNGAVSSRDVNNNFLPEYQFAQVTVSEYFAPLVGVDTRFKNNLTASFELNRSRLLGLSLANSQLAQLSENNMVLGLGYRTNKFRFPFGWFKSLKMDNNMDFKLDVAIRDNKTVIYRADVAEAEVSSGAKNITLRPSVDYVLNQKFNIKLFYDSNITKPYTSQTFNTSFSNFGFSLRFTLN</sequence>
<evidence type="ECO:0000256" key="2">
    <source>
        <dbReference type="SAM" id="SignalP"/>
    </source>
</evidence>
<feature type="signal peptide" evidence="2">
    <location>
        <begin position="1"/>
        <end position="23"/>
    </location>
</feature>
<comment type="caution">
    <text evidence="4">The sequence shown here is derived from an EMBL/GenBank/DDBJ whole genome shotgun (WGS) entry which is preliminary data.</text>
</comment>
<keyword evidence="5" id="KW-1185">Reference proteome</keyword>
<dbReference type="Pfam" id="PF14349">
    <property type="entry name" value="SprA_N"/>
    <property type="match status" value="2"/>
</dbReference>
<accession>A0A366L8H0</accession>